<dbReference type="AlphaFoldDB" id="A0A1J5RBC0"/>
<feature type="domain" description="AMP-dependent synthetase/ligase" evidence="3">
    <location>
        <begin position="8"/>
        <end position="367"/>
    </location>
</feature>
<dbReference type="PANTHER" id="PTHR43201">
    <property type="entry name" value="ACYL-COA SYNTHETASE"/>
    <property type="match status" value="1"/>
</dbReference>
<sequence>MINLQSIRQHSARTPNKDALVDGDTGITWQEFQIDTEKKIQFLLTNFKHGLPKQVCYISHNRIELISWLSAFSTLNIPITGLDYSLPVAILKKLSLVIGAELILVSMGSLINDDEVFGSGWSRSVLFDLDSPTIVYVDAVGKPLSLDNPENLSKANPSYLYRAVGLTSGTSGLPKAVIRTESFDKRRFTYFTSRYGFNHEDVFLLSMPLYHAAGNGWARMFMNLGATIYFSRLDSPSGIAEIMSEKRITASVMTPSLLARILDALESKDYKNNNHLKWLLIGGKHFPVSQKLKALSKLGQVIYEYYGTTETGVNTIAEPDDLANYPDSVGRAFDGNTVAIVGPKGTRLGPNAIGTIAISSYMNMDCYSDGSSKAVMLDNNRFLLTSETGYLDAEGRLYLLNRSINQNNNPRHLYRLEDAIRCIPGVRDVALLENNDNSNTTIECAIEMKAQSVKPQDLQAQIQLLADKEQLQLIRYYEVSKIPYSPSGKVRVGDLRLLLGKSYGESEQIVSS</sequence>
<accession>A0A1J5RBC0</accession>
<dbReference type="InterPro" id="IPR042099">
    <property type="entry name" value="ANL_N_sf"/>
</dbReference>
<comment type="caution">
    <text evidence="4">The sequence shown here is derived from an EMBL/GenBank/DDBJ whole genome shotgun (WGS) entry which is preliminary data.</text>
</comment>
<evidence type="ECO:0000256" key="2">
    <source>
        <dbReference type="ARBA" id="ARBA00022598"/>
    </source>
</evidence>
<dbReference type="InterPro" id="IPR020845">
    <property type="entry name" value="AMP-binding_CS"/>
</dbReference>
<evidence type="ECO:0000259" key="3">
    <source>
        <dbReference type="Pfam" id="PF00501"/>
    </source>
</evidence>
<dbReference type="Pfam" id="PF00501">
    <property type="entry name" value="AMP-binding"/>
    <property type="match status" value="1"/>
</dbReference>
<dbReference type="SUPFAM" id="SSF56801">
    <property type="entry name" value="Acetyl-CoA synthetase-like"/>
    <property type="match status" value="1"/>
</dbReference>
<proteinExistence type="inferred from homology"/>
<evidence type="ECO:0000313" key="4">
    <source>
        <dbReference type="EMBL" id="OIQ89412.1"/>
    </source>
</evidence>
<name>A0A1J5RBC0_9ZZZZ</name>
<reference evidence="4" key="1">
    <citation type="submission" date="2016-10" db="EMBL/GenBank/DDBJ databases">
        <title>Sequence of Gallionella enrichment culture.</title>
        <authorList>
            <person name="Poehlein A."/>
            <person name="Muehling M."/>
            <person name="Daniel R."/>
        </authorList>
    </citation>
    <scope>NUCLEOTIDE SEQUENCE</scope>
</reference>
<keyword evidence="2 4" id="KW-0436">Ligase</keyword>
<dbReference type="EC" id="6.2.1.-" evidence="4"/>
<comment type="similarity">
    <text evidence="1">Belongs to the ATP-dependent AMP-binding enzyme family.</text>
</comment>
<dbReference type="CDD" id="cd04433">
    <property type="entry name" value="AFD_class_I"/>
    <property type="match status" value="1"/>
</dbReference>
<dbReference type="EMBL" id="MLJW01000331">
    <property type="protein sequence ID" value="OIQ89412.1"/>
    <property type="molecule type" value="Genomic_DNA"/>
</dbReference>
<protein>
    <submittedName>
        <fullName evidence="4">Putative acyl--CoA ligase YhfT</fullName>
        <ecNumber evidence="4">6.2.1.-</ecNumber>
    </submittedName>
</protein>
<organism evidence="4">
    <name type="scientific">mine drainage metagenome</name>
    <dbReference type="NCBI Taxonomy" id="410659"/>
    <lineage>
        <taxon>unclassified sequences</taxon>
        <taxon>metagenomes</taxon>
        <taxon>ecological metagenomes</taxon>
    </lineage>
</organism>
<dbReference type="PANTHER" id="PTHR43201:SF5">
    <property type="entry name" value="MEDIUM-CHAIN ACYL-COA LIGASE ACSF2, MITOCHONDRIAL"/>
    <property type="match status" value="1"/>
</dbReference>
<dbReference type="GO" id="GO:0006631">
    <property type="term" value="P:fatty acid metabolic process"/>
    <property type="evidence" value="ECO:0007669"/>
    <property type="project" value="TreeGrafter"/>
</dbReference>
<dbReference type="GO" id="GO:0031956">
    <property type="term" value="F:medium-chain fatty acid-CoA ligase activity"/>
    <property type="evidence" value="ECO:0007669"/>
    <property type="project" value="TreeGrafter"/>
</dbReference>
<dbReference type="PROSITE" id="PS00455">
    <property type="entry name" value="AMP_BINDING"/>
    <property type="match status" value="1"/>
</dbReference>
<evidence type="ECO:0000256" key="1">
    <source>
        <dbReference type="ARBA" id="ARBA00006432"/>
    </source>
</evidence>
<dbReference type="Gene3D" id="3.40.50.12780">
    <property type="entry name" value="N-terminal domain of ligase-like"/>
    <property type="match status" value="1"/>
</dbReference>
<dbReference type="InterPro" id="IPR000873">
    <property type="entry name" value="AMP-dep_synth/lig_dom"/>
</dbReference>
<gene>
    <name evidence="4" type="primary">yhfT_2</name>
    <name evidence="4" type="ORF">GALL_286760</name>
</gene>